<dbReference type="EMBL" id="WXYQ01000001">
    <property type="protein sequence ID" value="NBG94646.1"/>
    <property type="molecule type" value="Genomic_DNA"/>
</dbReference>
<evidence type="ECO:0000256" key="2">
    <source>
        <dbReference type="ARBA" id="ARBA00012391"/>
    </source>
</evidence>
<keyword evidence="5 12" id="KW-0548">Nucleotidyltransferase</keyword>
<dbReference type="GO" id="GO:0005524">
    <property type="term" value="F:ATP binding"/>
    <property type="evidence" value="ECO:0007669"/>
    <property type="project" value="UniProtKB-KW"/>
</dbReference>
<feature type="domain" description="Phosphoadenosine phosphosulphate reductase" evidence="11">
    <location>
        <begin position="24"/>
        <end position="213"/>
    </location>
</feature>
<dbReference type="InterPro" id="IPR002500">
    <property type="entry name" value="PAPS_reduct_dom"/>
</dbReference>
<dbReference type="EC" id="2.7.7.4" evidence="2"/>
<evidence type="ECO:0000256" key="8">
    <source>
        <dbReference type="ARBA" id="ARBA00030256"/>
    </source>
</evidence>
<dbReference type="Pfam" id="PF01507">
    <property type="entry name" value="PAPS_reduct"/>
    <property type="match status" value="1"/>
</dbReference>
<dbReference type="NCBIfam" id="NF003587">
    <property type="entry name" value="PRK05253.1"/>
    <property type="match status" value="1"/>
</dbReference>
<dbReference type="PANTHER" id="PTHR43196:SF1">
    <property type="entry name" value="SULFATE ADENYLYLTRANSFERASE SUBUNIT 2"/>
    <property type="match status" value="1"/>
</dbReference>
<dbReference type="GO" id="GO:0000103">
    <property type="term" value="P:sulfate assimilation"/>
    <property type="evidence" value="ECO:0007669"/>
    <property type="project" value="InterPro"/>
</dbReference>
<evidence type="ECO:0000259" key="11">
    <source>
        <dbReference type="Pfam" id="PF01507"/>
    </source>
</evidence>
<dbReference type="PIRSF" id="PIRSF002936">
    <property type="entry name" value="CysDAde_trans"/>
    <property type="match status" value="1"/>
</dbReference>
<comment type="similarity">
    <text evidence="1">Belongs to the PAPS reductase family. CysD subfamily.</text>
</comment>
<keyword evidence="13" id="KW-1185">Reference proteome</keyword>
<dbReference type="AlphaFoldDB" id="A0A845Q945"/>
<dbReference type="PANTHER" id="PTHR43196">
    <property type="entry name" value="SULFATE ADENYLYLTRANSFERASE SUBUNIT 2"/>
    <property type="match status" value="1"/>
</dbReference>
<dbReference type="OrthoDB" id="9772604at2"/>
<evidence type="ECO:0000256" key="9">
    <source>
        <dbReference type="ARBA" id="ARBA00031812"/>
    </source>
</evidence>
<organism evidence="12 13">
    <name type="scientific">Pyruvatibacter mobilis</name>
    <dbReference type="NCBI Taxonomy" id="1712261"/>
    <lineage>
        <taxon>Bacteria</taxon>
        <taxon>Pseudomonadati</taxon>
        <taxon>Pseudomonadota</taxon>
        <taxon>Alphaproteobacteria</taxon>
        <taxon>Hyphomicrobiales</taxon>
        <taxon>Parvibaculaceae</taxon>
        <taxon>Pyruvatibacter</taxon>
    </lineage>
</organism>
<dbReference type="InterPro" id="IPR050128">
    <property type="entry name" value="Sulfate_adenylyltrnsfr_sub2"/>
</dbReference>
<proteinExistence type="inferred from homology"/>
<comment type="catalytic activity">
    <reaction evidence="10">
        <text>sulfate + ATP + H(+) = adenosine 5'-phosphosulfate + diphosphate</text>
        <dbReference type="Rhea" id="RHEA:18133"/>
        <dbReference type="ChEBI" id="CHEBI:15378"/>
        <dbReference type="ChEBI" id="CHEBI:16189"/>
        <dbReference type="ChEBI" id="CHEBI:30616"/>
        <dbReference type="ChEBI" id="CHEBI:33019"/>
        <dbReference type="ChEBI" id="CHEBI:58243"/>
        <dbReference type="EC" id="2.7.7.4"/>
    </reaction>
</comment>
<dbReference type="Gene3D" id="3.40.50.620">
    <property type="entry name" value="HUPs"/>
    <property type="match status" value="1"/>
</dbReference>
<accession>A0A845Q945</accession>
<dbReference type="GO" id="GO:0004781">
    <property type="term" value="F:sulfate adenylyltransferase (ATP) activity"/>
    <property type="evidence" value="ECO:0007669"/>
    <property type="project" value="UniProtKB-EC"/>
</dbReference>
<evidence type="ECO:0000256" key="1">
    <source>
        <dbReference type="ARBA" id="ARBA00008885"/>
    </source>
</evidence>
<evidence type="ECO:0000313" key="13">
    <source>
        <dbReference type="Proteomes" id="UP000470384"/>
    </source>
</evidence>
<dbReference type="InterPro" id="IPR014729">
    <property type="entry name" value="Rossmann-like_a/b/a_fold"/>
</dbReference>
<dbReference type="RefSeq" id="WP_027838924.1">
    <property type="nucleotide sequence ID" value="NZ_BMHN01000001.1"/>
</dbReference>
<evidence type="ECO:0000256" key="4">
    <source>
        <dbReference type="ARBA" id="ARBA00022679"/>
    </source>
</evidence>
<comment type="caution">
    <text evidence="12">The sequence shown here is derived from an EMBL/GenBank/DDBJ whole genome shotgun (WGS) entry which is preliminary data.</text>
</comment>
<dbReference type="Proteomes" id="UP000470384">
    <property type="component" value="Unassembled WGS sequence"/>
</dbReference>
<evidence type="ECO:0000256" key="10">
    <source>
        <dbReference type="ARBA" id="ARBA00049370"/>
    </source>
</evidence>
<dbReference type="InterPro" id="IPR011784">
    <property type="entry name" value="SO4_adenylTrfase_ssu"/>
</dbReference>
<evidence type="ECO:0000256" key="6">
    <source>
        <dbReference type="ARBA" id="ARBA00022741"/>
    </source>
</evidence>
<evidence type="ECO:0000313" key="12">
    <source>
        <dbReference type="EMBL" id="NBG94646.1"/>
    </source>
</evidence>
<keyword evidence="7" id="KW-0067">ATP-binding</keyword>
<name>A0A845Q945_9HYPH</name>
<dbReference type="SUPFAM" id="SSF52402">
    <property type="entry name" value="Adenine nucleotide alpha hydrolases-like"/>
    <property type="match status" value="1"/>
</dbReference>
<reference evidence="12 13" key="1">
    <citation type="journal article" date="2016" name="Int. J. Syst. Evol. Microbiol.">
        <title>Pyruvatibacter mobilis gen. nov., sp. nov., a marine bacterium from the culture broth of Picochlorum sp. 122.</title>
        <authorList>
            <person name="Wang G."/>
            <person name="Tang M."/>
            <person name="Wu H."/>
            <person name="Dai S."/>
            <person name="Li T."/>
            <person name="Chen C."/>
            <person name="He H."/>
            <person name="Fan J."/>
            <person name="Xiang W."/>
            <person name="Li X."/>
        </authorList>
    </citation>
    <scope>NUCLEOTIDE SEQUENCE [LARGE SCALE GENOMIC DNA]</scope>
    <source>
        <strain evidence="12 13">GYP-11</strain>
    </source>
</reference>
<keyword evidence="4 12" id="KW-0808">Transferase</keyword>
<protein>
    <recommendedName>
        <fullName evidence="3">Sulfate adenylyltransferase subunit 2</fullName>
        <ecNumber evidence="2">2.7.7.4</ecNumber>
    </recommendedName>
    <alternativeName>
        <fullName evidence="8">ATP-sulfurylase small subunit</fullName>
    </alternativeName>
    <alternativeName>
        <fullName evidence="9">Sulfate adenylate transferase</fullName>
    </alternativeName>
</protein>
<sequence length="264" mass="30708">MDRLDQLEAQSIYILREAFNRIDNIAMLWSLGKDSNVMIWLSRKAFFGNIPFPVAHLDTGLEFDETYEFREKYSKEWGLKLIADPCPPIETIDPSLPPNSRLAARKTAGVKECVAKYGFNGIIAGIRRDEQSMRAKERVFSPRGADGQWDFRDQPPEFWDQYKTDYPEGTHLRIHPLLHWTELDIWRYIKREEIPLVPLYFAKDGKRFRSLGEKGITFPIDSNASTIDEIIAELETIRTEERAGRAMDHDSEDAFERLRADGYM</sequence>
<evidence type="ECO:0000256" key="3">
    <source>
        <dbReference type="ARBA" id="ARBA00022004"/>
    </source>
</evidence>
<gene>
    <name evidence="12" type="primary">cysD</name>
    <name evidence="12" type="ORF">GTQ45_02755</name>
</gene>
<keyword evidence="6" id="KW-0547">Nucleotide-binding</keyword>
<evidence type="ECO:0000256" key="7">
    <source>
        <dbReference type="ARBA" id="ARBA00022840"/>
    </source>
</evidence>
<evidence type="ECO:0000256" key="5">
    <source>
        <dbReference type="ARBA" id="ARBA00022695"/>
    </source>
</evidence>
<dbReference type="GeneID" id="300653634"/>